<dbReference type="EMBL" id="GL349445">
    <property type="protein sequence ID" value="KNC47226.1"/>
    <property type="molecule type" value="Genomic_DNA"/>
</dbReference>
<dbReference type="GeneID" id="25563239"/>
<accession>A0A0L0D582</accession>
<feature type="region of interest" description="Disordered" evidence="1">
    <location>
        <begin position="1"/>
        <end position="27"/>
    </location>
</feature>
<dbReference type="Proteomes" id="UP000054408">
    <property type="component" value="Unassembled WGS sequence"/>
</dbReference>
<reference evidence="2 3" key="1">
    <citation type="submission" date="2010-05" db="EMBL/GenBank/DDBJ databases">
        <title>The Genome Sequence of Thecamonas trahens ATCC 50062.</title>
        <authorList>
            <consortium name="The Broad Institute Genome Sequencing Platform"/>
            <person name="Russ C."/>
            <person name="Cuomo C."/>
            <person name="Shea T."/>
            <person name="Young S.K."/>
            <person name="Zeng Q."/>
            <person name="Koehrsen M."/>
            <person name="Haas B."/>
            <person name="Borodovsky M."/>
            <person name="Guigo R."/>
            <person name="Alvarado L."/>
            <person name="Berlin A."/>
            <person name="Bochicchio J."/>
            <person name="Borenstein D."/>
            <person name="Chapman S."/>
            <person name="Chen Z."/>
            <person name="Freedman E."/>
            <person name="Gellesch M."/>
            <person name="Goldberg J."/>
            <person name="Griggs A."/>
            <person name="Gujja S."/>
            <person name="Heilman E."/>
            <person name="Heiman D."/>
            <person name="Hepburn T."/>
            <person name="Howarth C."/>
            <person name="Jen D."/>
            <person name="Larson L."/>
            <person name="Mehta T."/>
            <person name="Park D."/>
            <person name="Pearson M."/>
            <person name="Roberts A."/>
            <person name="Saif S."/>
            <person name="Shenoy N."/>
            <person name="Sisk P."/>
            <person name="Stolte C."/>
            <person name="Sykes S."/>
            <person name="Thomson T."/>
            <person name="Walk T."/>
            <person name="White J."/>
            <person name="Yandava C."/>
            <person name="Burger G."/>
            <person name="Gray M.W."/>
            <person name="Holland P.W.H."/>
            <person name="King N."/>
            <person name="Lang F.B.F."/>
            <person name="Roger A.J."/>
            <person name="Ruiz-Trillo I."/>
            <person name="Lander E."/>
            <person name="Nusbaum C."/>
        </authorList>
    </citation>
    <scope>NUCLEOTIDE SEQUENCE [LARGE SCALE GENOMIC DNA]</scope>
    <source>
        <strain evidence="2 3">ATCC 50062</strain>
    </source>
</reference>
<organism evidence="2 3">
    <name type="scientific">Thecamonas trahens ATCC 50062</name>
    <dbReference type="NCBI Taxonomy" id="461836"/>
    <lineage>
        <taxon>Eukaryota</taxon>
        <taxon>Apusozoa</taxon>
        <taxon>Apusomonadida</taxon>
        <taxon>Apusomonadidae</taxon>
        <taxon>Thecamonas</taxon>
    </lineage>
</organism>
<protein>
    <submittedName>
        <fullName evidence="2">Uncharacterized protein</fullName>
    </submittedName>
</protein>
<feature type="region of interest" description="Disordered" evidence="1">
    <location>
        <begin position="212"/>
        <end position="245"/>
    </location>
</feature>
<keyword evidence="3" id="KW-1185">Reference proteome</keyword>
<dbReference type="RefSeq" id="XP_013759995.1">
    <property type="nucleotide sequence ID" value="XM_013904541.1"/>
</dbReference>
<dbReference type="AlphaFoldDB" id="A0A0L0D582"/>
<evidence type="ECO:0000313" key="2">
    <source>
        <dbReference type="EMBL" id="KNC47226.1"/>
    </source>
</evidence>
<evidence type="ECO:0000256" key="1">
    <source>
        <dbReference type="SAM" id="MobiDB-lite"/>
    </source>
</evidence>
<proteinExistence type="predicted"/>
<sequence>MGCGSSRSLPPAIPPSSPSPVREASPSGLQSSFFLRVRFSNNYDRHTYTIHPDPKSPLCSLSPGMSSATCDDTPIDTYAFIFSRGRISPRCDTPVISVNGLVSAMQIKFDDLAITEDTEWVVQDGNSYSVVVISSVTGIRASVTHAWRLRVNGTETEFSHAAHSDLQPGDVIDLEYVRRTNLAYTRTLNAPGSSLDFSDNKSSIDFLLKSSANHTSSSTGSGDDSEDSRPISDYSRVTTRLSSQRKASGGFIVYRTVSADSLVSLS</sequence>
<name>A0A0L0D582_THETB</name>
<gene>
    <name evidence="2" type="ORF">AMSG_03654</name>
</gene>
<feature type="compositionally biased region" description="Low complexity" evidence="1">
    <location>
        <begin position="1"/>
        <end position="10"/>
    </location>
</feature>
<evidence type="ECO:0000313" key="3">
    <source>
        <dbReference type="Proteomes" id="UP000054408"/>
    </source>
</evidence>
<feature type="compositionally biased region" description="Polar residues" evidence="1">
    <location>
        <begin position="235"/>
        <end position="245"/>
    </location>
</feature>